<dbReference type="InterPro" id="IPR011013">
    <property type="entry name" value="Gal_mutarotase_sf_dom"/>
</dbReference>
<evidence type="ECO:0000256" key="7">
    <source>
        <dbReference type="ARBA" id="ARBA00032230"/>
    </source>
</evidence>
<dbReference type="InterPro" id="IPR006103">
    <property type="entry name" value="Glyco_hydro_2_cat"/>
</dbReference>
<dbReference type="InterPro" id="IPR014718">
    <property type="entry name" value="GH-type_carb-bd"/>
</dbReference>
<evidence type="ECO:0000259" key="9">
    <source>
        <dbReference type="SMART" id="SM00458"/>
    </source>
</evidence>
<dbReference type="PROSITE" id="PS51318">
    <property type="entry name" value="TAT"/>
    <property type="match status" value="1"/>
</dbReference>
<dbReference type="EMBL" id="QXEC01000013">
    <property type="protein sequence ID" value="RIV37578.1"/>
    <property type="molecule type" value="Genomic_DNA"/>
</dbReference>
<dbReference type="Pfam" id="PF16353">
    <property type="entry name" value="LacZ_4"/>
    <property type="match status" value="1"/>
</dbReference>
<dbReference type="PROSITE" id="PS00608">
    <property type="entry name" value="GLYCOSYL_HYDROL_F2_2"/>
    <property type="match status" value="1"/>
</dbReference>
<dbReference type="Pfam" id="PF00703">
    <property type="entry name" value="Glyco_hydro_2"/>
    <property type="match status" value="1"/>
</dbReference>
<dbReference type="GO" id="GO:0030246">
    <property type="term" value="F:carbohydrate binding"/>
    <property type="evidence" value="ECO:0007669"/>
    <property type="project" value="InterPro"/>
</dbReference>
<dbReference type="SUPFAM" id="SSF50370">
    <property type="entry name" value="Ricin B-like lectins"/>
    <property type="match status" value="1"/>
</dbReference>
<evidence type="ECO:0000256" key="1">
    <source>
        <dbReference type="ARBA" id="ARBA00001412"/>
    </source>
</evidence>
<dbReference type="Proteomes" id="UP000283832">
    <property type="component" value="Unassembled WGS sequence"/>
</dbReference>
<dbReference type="Pfam" id="PF14200">
    <property type="entry name" value="RicinB_lectin_2"/>
    <property type="match status" value="1"/>
</dbReference>
<proteinExistence type="inferred from homology"/>
<dbReference type="GO" id="GO:0009341">
    <property type="term" value="C:beta-galactosidase complex"/>
    <property type="evidence" value="ECO:0007669"/>
    <property type="project" value="InterPro"/>
</dbReference>
<dbReference type="GO" id="GO:0004565">
    <property type="term" value="F:beta-galactosidase activity"/>
    <property type="evidence" value="ECO:0007669"/>
    <property type="project" value="UniProtKB-EC"/>
</dbReference>
<dbReference type="Pfam" id="PF02837">
    <property type="entry name" value="Glyco_hydro_2_N"/>
    <property type="match status" value="1"/>
</dbReference>
<dbReference type="Gene3D" id="3.20.20.80">
    <property type="entry name" value="Glycosidases"/>
    <property type="match status" value="1"/>
</dbReference>
<dbReference type="Pfam" id="PF02836">
    <property type="entry name" value="Glyco_hydro_2_C"/>
    <property type="match status" value="1"/>
</dbReference>
<dbReference type="OrthoDB" id="9762066at2"/>
<dbReference type="SUPFAM" id="SSF49303">
    <property type="entry name" value="beta-Galactosidase/glucuronidase domain"/>
    <property type="match status" value="2"/>
</dbReference>
<evidence type="ECO:0000256" key="6">
    <source>
        <dbReference type="ARBA" id="ARBA00023295"/>
    </source>
</evidence>
<dbReference type="Gene3D" id="2.70.98.10">
    <property type="match status" value="1"/>
</dbReference>
<dbReference type="FunFam" id="2.60.40.10:FF:000680">
    <property type="entry name" value="Beta-galactosidase"/>
    <property type="match status" value="1"/>
</dbReference>
<keyword evidence="6 8" id="KW-0326">Glycosidase</keyword>
<dbReference type="RefSeq" id="WP_119576989.1">
    <property type="nucleotide sequence ID" value="NZ_QXEC01000013.1"/>
</dbReference>
<dbReference type="SMART" id="SM00458">
    <property type="entry name" value="RICIN"/>
    <property type="match status" value="1"/>
</dbReference>
<organism evidence="11 12">
    <name type="scientific">Micromonospora radicis</name>
    <dbReference type="NCBI Taxonomy" id="1894971"/>
    <lineage>
        <taxon>Bacteria</taxon>
        <taxon>Bacillati</taxon>
        <taxon>Actinomycetota</taxon>
        <taxon>Actinomycetes</taxon>
        <taxon>Micromonosporales</taxon>
        <taxon>Micromonosporaceae</taxon>
        <taxon>Micromonospora</taxon>
    </lineage>
</organism>
<dbReference type="SUPFAM" id="SSF51445">
    <property type="entry name" value="(Trans)glycosidases"/>
    <property type="match status" value="1"/>
</dbReference>
<dbReference type="InterPro" id="IPR006102">
    <property type="entry name" value="Ig-like_GH2"/>
</dbReference>
<dbReference type="InterPro" id="IPR004199">
    <property type="entry name" value="B-gal_small/dom_5"/>
</dbReference>
<dbReference type="GO" id="GO:0005990">
    <property type="term" value="P:lactose catabolic process"/>
    <property type="evidence" value="ECO:0007669"/>
    <property type="project" value="TreeGrafter"/>
</dbReference>
<dbReference type="PROSITE" id="PS50231">
    <property type="entry name" value="RICIN_B_LECTIN"/>
    <property type="match status" value="1"/>
</dbReference>
<evidence type="ECO:0000256" key="5">
    <source>
        <dbReference type="ARBA" id="ARBA00022801"/>
    </source>
</evidence>
<evidence type="ECO:0000313" key="12">
    <source>
        <dbReference type="Proteomes" id="UP000283832"/>
    </source>
</evidence>
<dbReference type="SUPFAM" id="SSF49785">
    <property type="entry name" value="Galactose-binding domain-like"/>
    <property type="match status" value="1"/>
</dbReference>
<dbReference type="AlphaFoldDB" id="A0A418MTQ7"/>
<dbReference type="InterPro" id="IPR013783">
    <property type="entry name" value="Ig-like_fold"/>
</dbReference>
<dbReference type="InterPro" id="IPR036156">
    <property type="entry name" value="Beta-gal/glucu_dom_sf"/>
</dbReference>
<accession>A0A418MTQ7</accession>
<evidence type="ECO:0000256" key="2">
    <source>
        <dbReference type="ARBA" id="ARBA00007401"/>
    </source>
</evidence>
<evidence type="ECO:0000256" key="4">
    <source>
        <dbReference type="ARBA" id="ARBA00013303"/>
    </source>
</evidence>
<dbReference type="InterPro" id="IPR023232">
    <property type="entry name" value="Glyco_hydro_2_AS"/>
</dbReference>
<evidence type="ECO:0000313" key="11">
    <source>
        <dbReference type="EMBL" id="RIV37578.1"/>
    </source>
</evidence>
<dbReference type="InterPro" id="IPR050347">
    <property type="entry name" value="Bact_Beta-galactosidase"/>
</dbReference>
<name>A0A418MTQ7_9ACTN</name>
<dbReference type="InterPro" id="IPR032312">
    <property type="entry name" value="LacZ_4"/>
</dbReference>
<dbReference type="Gene3D" id="2.60.120.260">
    <property type="entry name" value="Galactose-binding domain-like"/>
    <property type="match status" value="1"/>
</dbReference>
<dbReference type="InterPro" id="IPR006104">
    <property type="entry name" value="Glyco_hydro_2_N"/>
</dbReference>
<dbReference type="InterPro" id="IPR023230">
    <property type="entry name" value="Glyco_hydro_2_CS"/>
</dbReference>
<dbReference type="InterPro" id="IPR006311">
    <property type="entry name" value="TAT_signal"/>
</dbReference>
<comment type="caution">
    <text evidence="11">The sequence shown here is derived from an EMBL/GenBank/DDBJ whole genome shotgun (WGS) entry which is preliminary data.</text>
</comment>
<feature type="domain" description="Ricin B lectin" evidence="9">
    <location>
        <begin position="1107"/>
        <end position="1241"/>
    </location>
</feature>
<dbReference type="PROSITE" id="PS00719">
    <property type="entry name" value="GLYCOSYL_HYDROL_F2_1"/>
    <property type="match status" value="1"/>
</dbReference>
<keyword evidence="5 8" id="KW-0378">Hydrolase</keyword>
<comment type="catalytic activity">
    <reaction evidence="1 8">
        <text>Hydrolysis of terminal non-reducing beta-D-galactose residues in beta-D-galactosides.</text>
        <dbReference type="EC" id="3.2.1.23"/>
    </reaction>
</comment>
<dbReference type="Gene3D" id="2.60.40.10">
    <property type="entry name" value="Immunoglobulins"/>
    <property type="match status" value="2"/>
</dbReference>
<dbReference type="PANTHER" id="PTHR46323">
    <property type="entry name" value="BETA-GALACTOSIDASE"/>
    <property type="match status" value="1"/>
</dbReference>
<dbReference type="InterPro" id="IPR018247">
    <property type="entry name" value="EF_Hand_1_Ca_BS"/>
</dbReference>
<dbReference type="SMART" id="SM01038">
    <property type="entry name" value="Bgal_small_N"/>
    <property type="match status" value="1"/>
</dbReference>
<dbReference type="InterPro" id="IPR000772">
    <property type="entry name" value="Ricin_B_lectin"/>
</dbReference>
<dbReference type="InterPro" id="IPR035992">
    <property type="entry name" value="Ricin_B-like_lectins"/>
</dbReference>
<evidence type="ECO:0000259" key="10">
    <source>
        <dbReference type="SMART" id="SM01038"/>
    </source>
</evidence>
<dbReference type="InterPro" id="IPR008979">
    <property type="entry name" value="Galactose-bd-like_sf"/>
</dbReference>
<reference evidence="11 12" key="1">
    <citation type="submission" date="2018-08" db="EMBL/GenBank/DDBJ databases">
        <title>Jishengella sp. nov., isolated from a root of Azadirachta indica A. Juss. var. siamensis Valenton.</title>
        <authorList>
            <person name="Kuncharoen N."/>
            <person name="Tanasupawat S."/>
            <person name="Kudo T."/>
            <person name="Ohkuma M."/>
        </authorList>
    </citation>
    <scope>NUCLEOTIDE SEQUENCE [LARGE SCALE GENOMIC DNA]</scope>
    <source>
        <strain evidence="11 12">AZ1-13</strain>
    </source>
</reference>
<gene>
    <name evidence="11" type="ORF">D2L64_15205</name>
</gene>
<dbReference type="InterPro" id="IPR006101">
    <property type="entry name" value="Glyco_hydro_2"/>
</dbReference>
<protein>
    <recommendedName>
        <fullName evidence="4 8">Beta-galactosidase</fullName>
        <ecNumber evidence="3 8">3.2.1.23</ecNumber>
    </recommendedName>
    <alternativeName>
        <fullName evidence="7 8">Lactase</fullName>
    </alternativeName>
</protein>
<keyword evidence="12" id="KW-1185">Reference proteome</keyword>
<dbReference type="EC" id="3.2.1.23" evidence="3 8"/>
<feature type="domain" description="Beta galactosidase small chain/" evidence="10">
    <location>
        <begin position="805"/>
        <end position="1078"/>
    </location>
</feature>
<evidence type="ECO:0000256" key="8">
    <source>
        <dbReference type="RuleBase" id="RU361154"/>
    </source>
</evidence>
<dbReference type="PANTHER" id="PTHR46323:SF2">
    <property type="entry name" value="BETA-GALACTOSIDASE"/>
    <property type="match status" value="1"/>
</dbReference>
<dbReference type="InterPro" id="IPR017853">
    <property type="entry name" value="GH"/>
</dbReference>
<sequence>MSEPYGPRVHRRLLLGGGLGALGAMATPRPSGAAAAPQAGEAALAWENPPNGYPEWNNNIGIFQVNAQPAHATLMPYADLPQALNADRTVSPYRSSLDGNWRFQHVNRPADRDLNFHRTDVDDSTWRTIPVPANWQLHGYDYPIYANIAYPWWGPSGYDEARTPPFVPTQFNPVGQYRRTFQVPSGWQGRRIHIHFEGVKSAFYLWINGTRVGYREGSYTPAEFDLTDHLQPGDNQIAVEVFRFPDGDWMEAQDMIRLAGIFRSVYLYSLPTVHLRDFKIETPLRDNYTNADLVVAASVRNSGAQQSGTYTVETQLYDHNRQPVWSDPLRTQIAVGSVAPGQDATGRGSRAVAAPRLWSAEHPNLYTAVIQLRAPSGAVVQIVSARVGFREFAIRDGLIRCNGQPVSLRGVNRHEMDPDRGGALTRADMIRDIRVMKQLNINAVRTAHYPNIPTFYELADEYGLYVMDEANLETHGVMGSYPGSRTDWTAPVIDRASAMVHRDKNHPSVVIWSLGNEAGAGSNFVTMRNWIRAADPTRIIQYQGDNRPEVSDLRVEGYESLARTEQRAHDPDPRPYVSHEYAHSMGNSTGNLKEYWDIYRRYPILQGGFIWDFADQALRRPVPNGGGATYLTYGGDWGDRPDFEGNFCGNGIVDADRRAGGKAVEVKQVYQAINVAAGTDIATGSVRITNEYLFTNVNAFDCRWSLVADGQVISSGTLTAQQADVAPLSSRTIQLPIQRPANIAPGTEHFLQLSFRLRSTTPWADAGYEVAKQQLPVNFNSPPVQPTPVTNVPTLTLAETGTNVSVSGSGFALTIAKATGLITSYDALGLRLVNAGPTPNFWRAPNDNDRGNGHPTRNATWRRAGANRTVTGVAVTRLSDRAVRITVNGTLPTSTVSAYSTTYTVYGNGEIKVDNTLQPGASSLPYIPEVGTILMLPAGLDRLRYYGRGPQENYWDRRTGSDVGVYQSTVAEQWTSYLRPQENGNKTDVRWAALTDGSGRGLLVAGDSLLEVNASYFTPEDLSVGVRHDYQLTRRQEIVLRVNHRQMGVGGNDTWGAHTIDAYKIFPNRAYSYTYRLRPLPDVTQAMSLSRQPVGEVAGGGPVQPGVHYRLVAQHSGKAADVNANSTAPGATLIQWPVGTGLNQQFDFVASDGGHYRIRARHSGLVLQVAGNSSGADITQQPDTNATSQQWRIVDHGAGVVSLVNRQSGLAMDVYAVSTADGARISQWTLSGNPNQRFQLQRV</sequence>
<evidence type="ECO:0000256" key="3">
    <source>
        <dbReference type="ARBA" id="ARBA00012756"/>
    </source>
</evidence>
<comment type="similarity">
    <text evidence="2 8">Belongs to the glycosyl hydrolase 2 family.</text>
</comment>
<dbReference type="PRINTS" id="PR00132">
    <property type="entry name" value="GLHYDRLASE2"/>
</dbReference>
<dbReference type="SUPFAM" id="SSF74650">
    <property type="entry name" value="Galactose mutarotase-like"/>
    <property type="match status" value="1"/>
</dbReference>
<dbReference type="Gene3D" id="2.80.10.50">
    <property type="match status" value="1"/>
</dbReference>
<dbReference type="Pfam" id="PF02929">
    <property type="entry name" value="Bgal_small_N"/>
    <property type="match status" value="1"/>
</dbReference>
<dbReference type="PROSITE" id="PS00018">
    <property type="entry name" value="EF_HAND_1"/>
    <property type="match status" value="1"/>
</dbReference>